<keyword evidence="5" id="KW-1185">Reference proteome</keyword>
<evidence type="ECO:0000256" key="1">
    <source>
        <dbReference type="ARBA" id="ARBA00022737"/>
    </source>
</evidence>
<evidence type="ECO:0000313" key="4">
    <source>
        <dbReference type="EMBL" id="MBT0665640.1"/>
    </source>
</evidence>
<accession>A0AAW4L728</accession>
<dbReference type="PROSITE" id="PS50005">
    <property type="entry name" value="TPR"/>
    <property type="match status" value="2"/>
</dbReference>
<dbReference type="InterPro" id="IPR019734">
    <property type="entry name" value="TPR_rpt"/>
</dbReference>
<dbReference type="InterPro" id="IPR011990">
    <property type="entry name" value="TPR-like_helical_dom_sf"/>
</dbReference>
<dbReference type="PANTHER" id="PTHR45586:SF1">
    <property type="entry name" value="LIPOPOLYSACCHARIDE ASSEMBLY PROTEIN B"/>
    <property type="match status" value="1"/>
</dbReference>
<evidence type="ECO:0000256" key="2">
    <source>
        <dbReference type="ARBA" id="ARBA00022803"/>
    </source>
</evidence>
<dbReference type="InterPro" id="IPR051012">
    <property type="entry name" value="CellSynth/LPSAsmb/PSIAsmb"/>
</dbReference>
<name>A0AAW4L728_9BACT</name>
<evidence type="ECO:0000256" key="3">
    <source>
        <dbReference type="PROSITE-ProRule" id="PRU00339"/>
    </source>
</evidence>
<dbReference type="AlphaFoldDB" id="A0AAW4L728"/>
<keyword evidence="1" id="KW-0677">Repeat</keyword>
<evidence type="ECO:0000313" key="5">
    <source>
        <dbReference type="Proteomes" id="UP000811899"/>
    </source>
</evidence>
<dbReference type="Pfam" id="PF14559">
    <property type="entry name" value="TPR_19"/>
    <property type="match status" value="1"/>
</dbReference>
<protein>
    <submittedName>
        <fullName evidence="4">Tetratricopeptide repeat protein</fullName>
    </submittedName>
</protein>
<dbReference type="Gene3D" id="1.25.40.10">
    <property type="entry name" value="Tetratricopeptide repeat domain"/>
    <property type="match status" value="1"/>
</dbReference>
<dbReference type="EMBL" id="JAHCVJ010000006">
    <property type="protein sequence ID" value="MBT0665640.1"/>
    <property type="molecule type" value="Genomic_DNA"/>
</dbReference>
<dbReference type="SUPFAM" id="SSF48452">
    <property type="entry name" value="TPR-like"/>
    <property type="match status" value="1"/>
</dbReference>
<feature type="repeat" description="TPR" evidence="3">
    <location>
        <begin position="223"/>
        <end position="256"/>
    </location>
</feature>
<comment type="caution">
    <text evidence="4">The sequence shown here is derived from an EMBL/GenBank/DDBJ whole genome shotgun (WGS) entry which is preliminary data.</text>
</comment>
<dbReference type="SMART" id="SM00028">
    <property type="entry name" value="TPR"/>
    <property type="match status" value="4"/>
</dbReference>
<dbReference type="PANTHER" id="PTHR45586">
    <property type="entry name" value="TPR REPEAT-CONTAINING PROTEIN PA4667"/>
    <property type="match status" value="1"/>
</dbReference>
<dbReference type="Proteomes" id="UP000811899">
    <property type="component" value="Unassembled WGS sequence"/>
</dbReference>
<organism evidence="4 5">
    <name type="scientific">Geoanaerobacter pelophilus</name>
    <dbReference type="NCBI Taxonomy" id="60036"/>
    <lineage>
        <taxon>Bacteria</taxon>
        <taxon>Pseudomonadati</taxon>
        <taxon>Thermodesulfobacteriota</taxon>
        <taxon>Desulfuromonadia</taxon>
        <taxon>Geobacterales</taxon>
        <taxon>Geobacteraceae</taxon>
        <taxon>Geoanaerobacter</taxon>
    </lineage>
</organism>
<proteinExistence type="predicted"/>
<dbReference type="RefSeq" id="WP_214172412.1">
    <property type="nucleotide sequence ID" value="NZ_JAHCVJ010000006.1"/>
</dbReference>
<feature type="repeat" description="TPR" evidence="3">
    <location>
        <begin position="59"/>
        <end position="92"/>
    </location>
</feature>
<reference evidence="4 5" key="1">
    <citation type="submission" date="2021-05" db="EMBL/GenBank/DDBJ databases">
        <title>The draft genome of Geobacter pelophilus DSM 12255.</title>
        <authorList>
            <person name="Xu Z."/>
            <person name="Masuda Y."/>
            <person name="Itoh H."/>
            <person name="Senoo K."/>
        </authorList>
    </citation>
    <scope>NUCLEOTIDE SEQUENCE [LARGE SCALE GENOMIC DNA]</scope>
    <source>
        <strain evidence="4 5">DSM 12255</strain>
    </source>
</reference>
<sequence length="342" mass="37495">MAQNESSFWTDIKKFEDTLVKDPASYCFAPLAELYRKSGLLDDAISTALKGTALHPQYFGGYMALGRAYLDKGMNPEALDALQKVVALSPENILAQKLLSQIYMDLGDYDLSKNSLEALLALNPADTESRLLLESLERTAASNRQDVSDPLESGGTGAVSFMVELDASEENAEELETLDLVEELDELEGSPSFFAEQEPFPPALIPDHDAQTSLDDPVDYPVGIRTATIAELYVTQGHLEQALDIYQELFAASPENLAHRKRIEELERLLAESKSSSVLEPPDEAFSVVEPEAAGFADVFSAAVTSDETPSPNTEGTDELVVLLQGWLDNIRRARECRSGRD</sequence>
<gene>
    <name evidence="4" type="ORF">KI809_15125</name>
</gene>
<keyword evidence="2 3" id="KW-0802">TPR repeat</keyword>